<gene>
    <name evidence="2" type="ORF">BDV98DRAFT_577048</name>
</gene>
<name>A0A5C3QBN7_9AGAR</name>
<feature type="transmembrane region" description="Helical" evidence="1">
    <location>
        <begin position="36"/>
        <end position="56"/>
    </location>
</feature>
<keyword evidence="1" id="KW-0472">Membrane</keyword>
<proteinExistence type="predicted"/>
<evidence type="ECO:0000313" key="3">
    <source>
        <dbReference type="Proteomes" id="UP000305067"/>
    </source>
</evidence>
<sequence>MRCGVIFLTKRHNVRVSVPILTVISLYPFSPGFCCVTILISLSLAMLSALALLMYCNTLCTFTAPLRHVLHTHHRCIP</sequence>
<organism evidence="2 3">
    <name type="scientific">Pterulicium gracile</name>
    <dbReference type="NCBI Taxonomy" id="1884261"/>
    <lineage>
        <taxon>Eukaryota</taxon>
        <taxon>Fungi</taxon>
        <taxon>Dikarya</taxon>
        <taxon>Basidiomycota</taxon>
        <taxon>Agaricomycotina</taxon>
        <taxon>Agaricomycetes</taxon>
        <taxon>Agaricomycetidae</taxon>
        <taxon>Agaricales</taxon>
        <taxon>Pleurotineae</taxon>
        <taxon>Pterulaceae</taxon>
        <taxon>Pterulicium</taxon>
    </lineage>
</organism>
<evidence type="ECO:0000313" key="2">
    <source>
        <dbReference type="EMBL" id="TFK95863.1"/>
    </source>
</evidence>
<dbReference type="EMBL" id="ML178872">
    <property type="protein sequence ID" value="TFK95863.1"/>
    <property type="molecule type" value="Genomic_DNA"/>
</dbReference>
<keyword evidence="1" id="KW-0812">Transmembrane</keyword>
<keyword evidence="1" id="KW-1133">Transmembrane helix</keyword>
<evidence type="ECO:0000256" key="1">
    <source>
        <dbReference type="SAM" id="Phobius"/>
    </source>
</evidence>
<dbReference type="AlphaFoldDB" id="A0A5C3QBN7"/>
<protein>
    <submittedName>
        <fullName evidence="2">Uncharacterized protein</fullName>
    </submittedName>
</protein>
<accession>A0A5C3QBN7</accession>
<reference evidence="2 3" key="1">
    <citation type="journal article" date="2019" name="Nat. Ecol. Evol.">
        <title>Megaphylogeny resolves global patterns of mushroom evolution.</title>
        <authorList>
            <person name="Varga T."/>
            <person name="Krizsan K."/>
            <person name="Foldi C."/>
            <person name="Dima B."/>
            <person name="Sanchez-Garcia M."/>
            <person name="Sanchez-Ramirez S."/>
            <person name="Szollosi G.J."/>
            <person name="Szarkandi J.G."/>
            <person name="Papp V."/>
            <person name="Albert L."/>
            <person name="Andreopoulos W."/>
            <person name="Angelini C."/>
            <person name="Antonin V."/>
            <person name="Barry K.W."/>
            <person name="Bougher N.L."/>
            <person name="Buchanan P."/>
            <person name="Buyck B."/>
            <person name="Bense V."/>
            <person name="Catcheside P."/>
            <person name="Chovatia M."/>
            <person name="Cooper J."/>
            <person name="Damon W."/>
            <person name="Desjardin D."/>
            <person name="Finy P."/>
            <person name="Geml J."/>
            <person name="Haridas S."/>
            <person name="Hughes K."/>
            <person name="Justo A."/>
            <person name="Karasinski D."/>
            <person name="Kautmanova I."/>
            <person name="Kiss B."/>
            <person name="Kocsube S."/>
            <person name="Kotiranta H."/>
            <person name="LaButti K.M."/>
            <person name="Lechner B.E."/>
            <person name="Liimatainen K."/>
            <person name="Lipzen A."/>
            <person name="Lukacs Z."/>
            <person name="Mihaltcheva S."/>
            <person name="Morgado L.N."/>
            <person name="Niskanen T."/>
            <person name="Noordeloos M.E."/>
            <person name="Ohm R.A."/>
            <person name="Ortiz-Santana B."/>
            <person name="Ovrebo C."/>
            <person name="Racz N."/>
            <person name="Riley R."/>
            <person name="Savchenko A."/>
            <person name="Shiryaev A."/>
            <person name="Soop K."/>
            <person name="Spirin V."/>
            <person name="Szebenyi C."/>
            <person name="Tomsovsky M."/>
            <person name="Tulloss R.E."/>
            <person name="Uehling J."/>
            <person name="Grigoriev I.V."/>
            <person name="Vagvolgyi C."/>
            <person name="Papp T."/>
            <person name="Martin F.M."/>
            <person name="Miettinen O."/>
            <person name="Hibbett D.S."/>
            <person name="Nagy L.G."/>
        </authorList>
    </citation>
    <scope>NUCLEOTIDE SEQUENCE [LARGE SCALE GENOMIC DNA]</scope>
    <source>
        <strain evidence="2 3">CBS 309.79</strain>
    </source>
</reference>
<keyword evidence="3" id="KW-1185">Reference proteome</keyword>
<dbReference type="Proteomes" id="UP000305067">
    <property type="component" value="Unassembled WGS sequence"/>
</dbReference>